<dbReference type="InterPro" id="IPR007349">
    <property type="entry name" value="DUF418"/>
</dbReference>
<feature type="transmembrane region" description="Helical" evidence="1">
    <location>
        <begin position="112"/>
        <end position="129"/>
    </location>
</feature>
<name>A0A0G4Q0Y9_9GAMM</name>
<keyword evidence="1" id="KW-1133">Transmembrane helix</keyword>
<feature type="transmembrane region" description="Helical" evidence="1">
    <location>
        <begin position="20"/>
        <end position="40"/>
    </location>
</feature>
<proteinExistence type="predicted"/>
<dbReference type="Proteomes" id="UP000183920">
    <property type="component" value="Unassembled WGS sequence"/>
</dbReference>
<feature type="transmembrane region" description="Helical" evidence="1">
    <location>
        <begin position="136"/>
        <end position="157"/>
    </location>
</feature>
<sequence length="383" mass="44327">MNESSHQRIEALDALRGMAILGILLLNISGFALLRVASFNPLHSGEASFGDRITWMALNLFAQGKFLFIFALLFGGTLYLLLRKGTRFNLSRLVVLALIGVIHTLFIWEGDILFPYSICGLFVFAFIKSMTIKNQFILGAILYFCGALILGVLFYYYRDFIDTVWYSTPYSQLAESDWKTGPYLNSVYYRLNELTLFVFNLVRQYSWFLFGAMLMGSALMASGWLQQKFSRAHYGRVALYFLTISLSLQTVIVLVDYYLDWDYRWAAILAQPLTMLIQVVQSLGYIALFYWSWNTMRHSYFAYALRCVGKMALTTYLMQSLIGIILFQRMGLFNQFTLPELMPFVVVIWAINIAFAVIWLRYFPQGPIEWIWRKSASKLAQFF</sequence>
<feature type="transmembrane region" description="Helical" evidence="1">
    <location>
        <begin position="341"/>
        <end position="363"/>
    </location>
</feature>
<feature type="transmembrane region" description="Helical" evidence="1">
    <location>
        <begin position="237"/>
        <end position="259"/>
    </location>
</feature>
<evidence type="ECO:0000313" key="3">
    <source>
        <dbReference type="EMBL" id="CRL59567.1"/>
    </source>
</evidence>
<keyword evidence="1" id="KW-0472">Membrane</keyword>
<feature type="transmembrane region" description="Helical" evidence="1">
    <location>
        <begin position="303"/>
        <end position="329"/>
    </location>
</feature>
<gene>
    <name evidence="3" type="ORF">BN1804_00510</name>
</gene>
<feature type="transmembrane region" description="Helical" evidence="1">
    <location>
        <begin position="60"/>
        <end position="82"/>
    </location>
</feature>
<dbReference type="Pfam" id="PF04235">
    <property type="entry name" value="DUF418"/>
    <property type="match status" value="1"/>
</dbReference>
<organism evidence="3 4">
    <name type="scientific">Proteus penneri</name>
    <dbReference type="NCBI Taxonomy" id="102862"/>
    <lineage>
        <taxon>Bacteria</taxon>
        <taxon>Pseudomonadati</taxon>
        <taxon>Pseudomonadota</taxon>
        <taxon>Gammaproteobacteria</taxon>
        <taxon>Enterobacterales</taxon>
        <taxon>Morganellaceae</taxon>
        <taxon>Proteus</taxon>
    </lineage>
</organism>
<protein>
    <recommendedName>
        <fullName evidence="2">DUF418 domain-containing protein</fullName>
    </recommendedName>
</protein>
<dbReference type="InterPro" id="IPR052529">
    <property type="entry name" value="Bact_Transport_Assoc"/>
</dbReference>
<accession>A0A0G4Q0Y9</accession>
<evidence type="ECO:0000259" key="2">
    <source>
        <dbReference type="Pfam" id="PF04235"/>
    </source>
</evidence>
<dbReference type="PANTHER" id="PTHR30590:SF2">
    <property type="entry name" value="INNER MEMBRANE PROTEIN"/>
    <property type="match status" value="1"/>
</dbReference>
<keyword evidence="1" id="KW-0812">Transmembrane</keyword>
<dbReference type="NCBIfam" id="NF008093">
    <property type="entry name" value="PRK10835.1"/>
    <property type="match status" value="1"/>
</dbReference>
<feature type="transmembrane region" description="Helical" evidence="1">
    <location>
        <begin position="265"/>
        <end position="291"/>
    </location>
</feature>
<reference evidence="4" key="1">
    <citation type="submission" date="2015-06" db="EMBL/GenBank/DDBJ databases">
        <authorList>
            <person name="Urmite Genomes"/>
        </authorList>
    </citation>
    <scope>NUCLEOTIDE SEQUENCE [LARGE SCALE GENOMIC DNA]</scope>
    <source>
        <strain evidence="4">CSUR P1867</strain>
    </source>
</reference>
<dbReference type="RefSeq" id="WP_072062863.1">
    <property type="nucleotide sequence ID" value="NZ_CVRY01000001.1"/>
</dbReference>
<feature type="transmembrane region" description="Helical" evidence="1">
    <location>
        <begin position="205"/>
        <end position="225"/>
    </location>
</feature>
<feature type="domain" description="DUF418" evidence="2">
    <location>
        <begin position="220"/>
        <end position="376"/>
    </location>
</feature>
<feature type="transmembrane region" description="Helical" evidence="1">
    <location>
        <begin position="89"/>
        <end position="106"/>
    </location>
</feature>
<evidence type="ECO:0000313" key="4">
    <source>
        <dbReference type="Proteomes" id="UP000183920"/>
    </source>
</evidence>
<dbReference type="AlphaFoldDB" id="A0A0G4Q0Y9"/>
<evidence type="ECO:0000256" key="1">
    <source>
        <dbReference type="SAM" id="Phobius"/>
    </source>
</evidence>
<dbReference type="PANTHER" id="PTHR30590">
    <property type="entry name" value="INNER MEMBRANE PROTEIN"/>
    <property type="match status" value="1"/>
</dbReference>
<dbReference type="EMBL" id="CVRY01000001">
    <property type="protein sequence ID" value="CRL59567.1"/>
    <property type="molecule type" value="Genomic_DNA"/>
</dbReference>